<proteinExistence type="predicted"/>
<dbReference type="InterPro" id="IPR003959">
    <property type="entry name" value="ATPase_AAA_core"/>
</dbReference>
<dbReference type="SMART" id="SM00382">
    <property type="entry name" value="AAA"/>
    <property type="match status" value="1"/>
</dbReference>
<dbReference type="Pfam" id="PF00004">
    <property type="entry name" value="AAA"/>
    <property type="match status" value="1"/>
</dbReference>
<dbReference type="InterPro" id="IPR027417">
    <property type="entry name" value="P-loop_NTPase"/>
</dbReference>
<evidence type="ECO:0000259" key="1">
    <source>
        <dbReference type="SMART" id="SM00382"/>
    </source>
</evidence>
<dbReference type="GO" id="GO:0005524">
    <property type="term" value="F:ATP binding"/>
    <property type="evidence" value="ECO:0007669"/>
    <property type="project" value="InterPro"/>
</dbReference>
<protein>
    <recommendedName>
        <fullName evidence="1">AAA+ ATPase domain-containing protein</fullName>
    </recommendedName>
</protein>
<dbReference type="PANTHER" id="PTHR43392:SF2">
    <property type="entry name" value="AAA-TYPE ATPASE FAMILY PROTEIN _ ANKYRIN REPEAT FAMILY PROTEIN"/>
    <property type="match status" value="1"/>
</dbReference>
<name>A0A6C0I9V4_9ZZZZ</name>
<dbReference type="PANTHER" id="PTHR43392">
    <property type="entry name" value="AAA-TYPE ATPASE FAMILY PROTEIN / ANKYRIN REPEAT FAMILY PROTEIN"/>
    <property type="match status" value="1"/>
</dbReference>
<sequence>MEQEITFNDLGDLIKKVTEYKDSRKRQKTDTDRVQKTPYNVDMEHLVYSISSLKKLNDLIGMDFIKKNIVDQILFYAQGLNTNEMMHTCLTGPPGVGKTTLGKILAEVYCSLGYLSTGSFKLVSRSDLIAGYVGQTALKTIKVLKESIGGVLFIDEAYSLGGNTDESGTGYSKECIDTINKFLSENTEDFILIIAGYREDLDKYFFSMNKGLARRFPWNYDISKYSITNLKDIFVYQVIENKWSLDLELCANNYKTIEDLFNEYSSIFENNGGDTLLLFDKAKICHSRRVFGKKKRFKKVLNITDIRLAAELLKCSKKQPEEPPPFGMYL</sequence>
<feature type="domain" description="AAA+ ATPase" evidence="1">
    <location>
        <begin position="84"/>
        <end position="198"/>
    </location>
</feature>
<dbReference type="InterPro" id="IPR003593">
    <property type="entry name" value="AAA+_ATPase"/>
</dbReference>
<evidence type="ECO:0000313" key="2">
    <source>
        <dbReference type="EMBL" id="QHT89167.1"/>
    </source>
</evidence>
<dbReference type="Gene3D" id="3.40.50.300">
    <property type="entry name" value="P-loop containing nucleotide triphosphate hydrolases"/>
    <property type="match status" value="1"/>
</dbReference>
<accession>A0A6C0I9V4</accession>
<dbReference type="GO" id="GO:0016887">
    <property type="term" value="F:ATP hydrolysis activity"/>
    <property type="evidence" value="ECO:0007669"/>
    <property type="project" value="InterPro"/>
</dbReference>
<reference evidence="2" key="1">
    <citation type="journal article" date="2020" name="Nature">
        <title>Giant virus diversity and host interactions through global metagenomics.</title>
        <authorList>
            <person name="Schulz F."/>
            <person name="Roux S."/>
            <person name="Paez-Espino D."/>
            <person name="Jungbluth S."/>
            <person name="Walsh D.A."/>
            <person name="Denef V.J."/>
            <person name="McMahon K.D."/>
            <person name="Konstantinidis K.T."/>
            <person name="Eloe-Fadrosh E.A."/>
            <person name="Kyrpides N.C."/>
            <person name="Woyke T."/>
        </authorList>
    </citation>
    <scope>NUCLEOTIDE SEQUENCE</scope>
    <source>
        <strain evidence="2">GVMAG-M-3300023184-53</strain>
    </source>
</reference>
<dbReference type="SUPFAM" id="SSF52540">
    <property type="entry name" value="P-loop containing nucleoside triphosphate hydrolases"/>
    <property type="match status" value="1"/>
</dbReference>
<organism evidence="2">
    <name type="scientific">viral metagenome</name>
    <dbReference type="NCBI Taxonomy" id="1070528"/>
    <lineage>
        <taxon>unclassified sequences</taxon>
        <taxon>metagenomes</taxon>
        <taxon>organismal metagenomes</taxon>
    </lineage>
</organism>
<dbReference type="EMBL" id="MN740136">
    <property type="protein sequence ID" value="QHT89167.1"/>
    <property type="molecule type" value="Genomic_DNA"/>
</dbReference>
<dbReference type="AlphaFoldDB" id="A0A6C0I9V4"/>
<dbReference type="InterPro" id="IPR050773">
    <property type="entry name" value="CbxX/CfxQ_RuBisCO_ESX"/>
</dbReference>